<proteinExistence type="predicted"/>
<comment type="caution">
    <text evidence="1">The sequence shown here is derived from an EMBL/GenBank/DDBJ whole genome shotgun (WGS) entry which is preliminary data.</text>
</comment>
<protein>
    <submittedName>
        <fullName evidence="1">Uncharacterized protein</fullName>
    </submittedName>
</protein>
<keyword evidence="2" id="KW-1185">Reference proteome</keyword>
<organism evidence="1 2">
    <name type="scientific">Pandoraea soli</name>
    <dbReference type="NCBI Taxonomy" id="2508293"/>
    <lineage>
        <taxon>Bacteria</taxon>
        <taxon>Pseudomonadati</taxon>
        <taxon>Pseudomonadota</taxon>
        <taxon>Betaproteobacteria</taxon>
        <taxon>Burkholderiales</taxon>
        <taxon>Burkholderiaceae</taxon>
        <taxon>Pandoraea</taxon>
    </lineage>
</organism>
<sequence>MPEWDVTERDEGGIETLDFTAVVRRWFNEKR</sequence>
<evidence type="ECO:0000313" key="1">
    <source>
        <dbReference type="EMBL" id="VVD93254.1"/>
    </source>
</evidence>
<dbReference type="EMBL" id="CABPSG010000003">
    <property type="protein sequence ID" value="VVD93254.1"/>
    <property type="molecule type" value="Genomic_DNA"/>
</dbReference>
<dbReference type="Proteomes" id="UP000405357">
    <property type="component" value="Unassembled WGS sequence"/>
</dbReference>
<reference evidence="1 2" key="1">
    <citation type="submission" date="2019-08" db="EMBL/GenBank/DDBJ databases">
        <authorList>
            <person name="Peeters C."/>
        </authorList>
    </citation>
    <scope>NUCLEOTIDE SEQUENCE [LARGE SCALE GENOMIC DNA]</scope>
    <source>
        <strain evidence="1 2">LMG 31014</strain>
    </source>
</reference>
<name>A0ABY6VVN5_9BURK</name>
<accession>A0ABY6VVN5</accession>
<evidence type="ECO:0000313" key="2">
    <source>
        <dbReference type="Proteomes" id="UP000405357"/>
    </source>
</evidence>
<gene>
    <name evidence="1" type="ORF">PSO31014_01727</name>
</gene>